<dbReference type="Pfam" id="PF01522">
    <property type="entry name" value="Polysacc_deac_1"/>
    <property type="match status" value="1"/>
</dbReference>
<dbReference type="PROSITE" id="PS51677">
    <property type="entry name" value="NODB"/>
    <property type="match status" value="1"/>
</dbReference>
<accession>A0A1M7SC28</accession>
<protein>
    <submittedName>
        <fullName evidence="2">Peptidoglycan/xylan/chitin deacetylase, PgdA/CDA1 family</fullName>
    </submittedName>
</protein>
<dbReference type="GO" id="GO:0005975">
    <property type="term" value="P:carbohydrate metabolic process"/>
    <property type="evidence" value="ECO:0007669"/>
    <property type="project" value="InterPro"/>
</dbReference>
<dbReference type="OrthoDB" id="9784220at2"/>
<sequence>MFKLKLKHSLLLVGFIFCVIFLVVKNIEAQKSQSEPSNAGLAPISNLVLNSTEKAEGETEIQGTIAPEFNSETTCPKLISEWRESSNSSLKPREWSETLTGIDSRLPFSVVRSGKYHEKSGEHIEYEAPVVALTLDACSGMKNGNYDEGLLQTLESLKIRATFFVTPSWIKHNQAVFQRIAENPLFEIASHGLTHRPASVNGKSVYNIQGTRSVEELCAEIIESRRQIYQYGLLQHNKKISWFRSGTAFYDEVAVNFIHFADYRIAGYSITLDQGATLNAHEVEKRTLQSKGGDILLAHFHRPQSGTGAGLVKALPQLLERGFVFVTLSEAFGKK</sequence>
<dbReference type="EMBL" id="FRDI01000003">
    <property type="protein sequence ID" value="SHN55964.1"/>
    <property type="molecule type" value="Genomic_DNA"/>
</dbReference>
<dbReference type="PANTHER" id="PTHR10587">
    <property type="entry name" value="GLYCOSYL TRANSFERASE-RELATED"/>
    <property type="match status" value="1"/>
</dbReference>
<dbReference type="AlphaFoldDB" id="A0A1M7SC28"/>
<gene>
    <name evidence="2" type="ORF">SAMN02745728_00737</name>
</gene>
<keyword evidence="3" id="KW-1185">Reference proteome</keyword>
<dbReference type="STRING" id="1121455.SAMN02745728_00737"/>
<evidence type="ECO:0000259" key="1">
    <source>
        <dbReference type="PROSITE" id="PS51677"/>
    </source>
</evidence>
<name>A0A1M7SC28_9BACT</name>
<dbReference type="Gene3D" id="3.20.20.370">
    <property type="entry name" value="Glycoside hydrolase/deacetylase"/>
    <property type="match status" value="1"/>
</dbReference>
<dbReference type="Proteomes" id="UP000186469">
    <property type="component" value="Unassembled WGS sequence"/>
</dbReference>
<dbReference type="RefSeq" id="WP_072696428.1">
    <property type="nucleotide sequence ID" value="NZ_FRDI01000003.1"/>
</dbReference>
<evidence type="ECO:0000313" key="2">
    <source>
        <dbReference type="EMBL" id="SHN55964.1"/>
    </source>
</evidence>
<evidence type="ECO:0000313" key="3">
    <source>
        <dbReference type="Proteomes" id="UP000186469"/>
    </source>
</evidence>
<dbReference type="PANTHER" id="PTHR10587:SF134">
    <property type="entry name" value="SECRETED PROTEIN"/>
    <property type="match status" value="1"/>
</dbReference>
<dbReference type="InterPro" id="IPR011330">
    <property type="entry name" value="Glyco_hydro/deAcase_b/a-brl"/>
</dbReference>
<dbReference type="InterPro" id="IPR002509">
    <property type="entry name" value="NODB_dom"/>
</dbReference>
<reference evidence="2 3" key="1">
    <citation type="submission" date="2016-12" db="EMBL/GenBank/DDBJ databases">
        <authorList>
            <person name="Song W.-J."/>
            <person name="Kurnit D.M."/>
        </authorList>
    </citation>
    <scope>NUCLEOTIDE SEQUENCE [LARGE SCALE GENOMIC DNA]</scope>
    <source>
        <strain evidence="2 3">DSM 11393</strain>
    </source>
</reference>
<organism evidence="2 3">
    <name type="scientific">Desulfovibrio litoralis DSM 11393</name>
    <dbReference type="NCBI Taxonomy" id="1121455"/>
    <lineage>
        <taxon>Bacteria</taxon>
        <taxon>Pseudomonadati</taxon>
        <taxon>Thermodesulfobacteriota</taxon>
        <taxon>Desulfovibrionia</taxon>
        <taxon>Desulfovibrionales</taxon>
        <taxon>Desulfovibrionaceae</taxon>
        <taxon>Desulfovibrio</taxon>
    </lineage>
</organism>
<dbReference type="GO" id="GO:0016810">
    <property type="term" value="F:hydrolase activity, acting on carbon-nitrogen (but not peptide) bonds"/>
    <property type="evidence" value="ECO:0007669"/>
    <property type="project" value="InterPro"/>
</dbReference>
<dbReference type="SUPFAM" id="SSF88713">
    <property type="entry name" value="Glycoside hydrolase/deacetylase"/>
    <property type="match status" value="1"/>
</dbReference>
<proteinExistence type="predicted"/>
<dbReference type="InterPro" id="IPR050248">
    <property type="entry name" value="Polysacc_deacetylase_ArnD"/>
</dbReference>
<feature type="domain" description="NodB homology" evidence="1">
    <location>
        <begin position="129"/>
        <end position="326"/>
    </location>
</feature>